<feature type="compositionally biased region" description="Acidic residues" evidence="1">
    <location>
        <begin position="65"/>
        <end position="82"/>
    </location>
</feature>
<protein>
    <submittedName>
        <fullName evidence="2">Uncharacterized protein</fullName>
    </submittedName>
</protein>
<sequence length="94" mass="10691">MSEEKKPKVIHVDKLILQANEVVFEPPTTPPPAPRRQPLNSWFGFRAPQQAAPEEEVVESQAEGVEPETNEVEGSTEQEQVEENTNRRPPFSWI</sequence>
<reference evidence="2 3" key="1">
    <citation type="submission" date="2016-08" db="EMBL/GenBank/DDBJ databases">
        <title>Genome of Bacillus solimangrovi GH2-4.</title>
        <authorList>
            <person name="Lim S."/>
            <person name="Kim B.-C."/>
        </authorList>
    </citation>
    <scope>NUCLEOTIDE SEQUENCE [LARGE SCALE GENOMIC DNA]</scope>
    <source>
        <strain evidence="2 3">GH2-4</strain>
    </source>
</reference>
<accession>A0A1E5LBY8</accession>
<evidence type="ECO:0000313" key="2">
    <source>
        <dbReference type="EMBL" id="OEH91591.1"/>
    </source>
</evidence>
<keyword evidence="3" id="KW-1185">Reference proteome</keyword>
<organism evidence="2 3">
    <name type="scientific">Bacillus solimangrovi</name>
    <dbReference type="NCBI Taxonomy" id="1305675"/>
    <lineage>
        <taxon>Bacteria</taxon>
        <taxon>Bacillati</taxon>
        <taxon>Bacillota</taxon>
        <taxon>Bacilli</taxon>
        <taxon>Bacillales</taxon>
        <taxon>Bacillaceae</taxon>
        <taxon>Bacillus</taxon>
    </lineage>
</organism>
<gene>
    <name evidence="2" type="ORF">BFG57_04245</name>
</gene>
<proteinExistence type="predicted"/>
<dbReference type="AlphaFoldDB" id="A0A1E5LBY8"/>
<dbReference type="Proteomes" id="UP000095209">
    <property type="component" value="Unassembled WGS sequence"/>
</dbReference>
<evidence type="ECO:0000256" key="1">
    <source>
        <dbReference type="SAM" id="MobiDB-lite"/>
    </source>
</evidence>
<dbReference type="EMBL" id="MJEH01000055">
    <property type="protein sequence ID" value="OEH91591.1"/>
    <property type="molecule type" value="Genomic_DNA"/>
</dbReference>
<comment type="caution">
    <text evidence="2">The sequence shown here is derived from an EMBL/GenBank/DDBJ whole genome shotgun (WGS) entry which is preliminary data.</text>
</comment>
<evidence type="ECO:0000313" key="3">
    <source>
        <dbReference type="Proteomes" id="UP000095209"/>
    </source>
</evidence>
<dbReference type="RefSeq" id="WP_069718328.1">
    <property type="nucleotide sequence ID" value="NZ_MJEH01000055.1"/>
</dbReference>
<name>A0A1E5LBY8_9BACI</name>
<feature type="region of interest" description="Disordered" evidence="1">
    <location>
        <begin position="49"/>
        <end position="94"/>
    </location>
</feature>